<dbReference type="PROSITE" id="PS00615">
    <property type="entry name" value="C_TYPE_LECTIN_1"/>
    <property type="match status" value="1"/>
</dbReference>
<dbReference type="AlphaFoldDB" id="A0A3P8TF00"/>
<dbReference type="STRING" id="161767.ENSAPEP00000023234"/>
<dbReference type="SMART" id="SM00034">
    <property type="entry name" value="CLECT"/>
    <property type="match status" value="1"/>
</dbReference>
<dbReference type="InterPro" id="IPR018378">
    <property type="entry name" value="C-type_lectin_CS"/>
</dbReference>
<dbReference type="Proteomes" id="UP000265080">
    <property type="component" value="Chromosome 17"/>
</dbReference>
<sequence length="162" mass="18247">MILLLFLIGLALGDVTPPDDHEVMHHQGNCSMFWSRFNGRFYKYISTRMTWADAELHCVSEGANLVSIHSIDEQNFVNSLIKTYDPARTRTWIGLSDVHKEGAWLWSDGSKVNFVFWNTGQPDNAGGQEHCGHTNHGAGFKWNDVPCSRTKPFVCASRTVCS</sequence>
<dbReference type="OMA" id="DDHEVMH"/>
<dbReference type="PANTHER" id="PTHR22803">
    <property type="entry name" value="MANNOSE, PHOSPHOLIPASE, LECTIN RECEPTOR RELATED"/>
    <property type="match status" value="1"/>
</dbReference>
<dbReference type="InterPro" id="IPR016187">
    <property type="entry name" value="CTDL_fold"/>
</dbReference>
<protein>
    <recommendedName>
        <fullName evidence="2">C-type lectin domain-containing protein</fullName>
    </recommendedName>
</protein>
<organism evidence="3 4">
    <name type="scientific">Amphiprion percula</name>
    <name type="common">Orange clownfish</name>
    <name type="synonym">Lutjanus percula</name>
    <dbReference type="NCBI Taxonomy" id="161767"/>
    <lineage>
        <taxon>Eukaryota</taxon>
        <taxon>Metazoa</taxon>
        <taxon>Chordata</taxon>
        <taxon>Craniata</taxon>
        <taxon>Vertebrata</taxon>
        <taxon>Euteleostomi</taxon>
        <taxon>Actinopterygii</taxon>
        <taxon>Neopterygii</taxon>
        <taxon>Teleostei</taxon>
        <taxon>Neoteleostei</taxon>
        <taxon>Acanthomorphata</taxon>
        <taxon>Ovalentaria</taxon>
        <taxon>Pomacentridae</taxon>
        <taxon>Amphiprion</taxon>
    </lineage>
</organism>
<dbReference type="InterPro" id="IPR016186">
    <property type="entry name" value="C-type_lectin-like/link_sf"/>
</dbReference>
<evidence type="ECO:0000259" key="2">
    <source>
        <dbReference type="PROSITE" id="PS50041"/>
    </source>
</evidence>
<reference evidence="3 4" key="1">
    <citation type="submission" date="2018-03" db="EMBL/GenBank/DDBJ databases">
        <title>Finding Nemo's genes: A chromosome-scale reference assembly of the genome of the orange clownfish Amphiprion percula.</title>
        <authorList>
            <person name="Lehmann R."/>
        </authorList>
    </citation>
    <scope>NUCLEOTIDE SEQUENCE</scope>
</reference>
<reference evidence="3" key="3">
    <citation type="submission" date="2025-09" db="UniProtKB">
        <authorList>
            <consortium name="Ensembl"/>
        </authorList>
    </citation>
    <scope>IDENTIFICATION</scope>
</reference>
<name>A0A3P8TF00_AMPPE</name>
<dbReference type="GeneTree" id="ENSGT00940000162818"/>
<reference evidence="3" key="2">
    <citation type="submission" date="2025-08" db="UniProtKB">
        <authorList>
            <consortium name="Ensembl"/>
        </authorList>
    </citation>
    <scope>IDENTIFICATION</scope>
</reference>
<dbReference type="InterPro" id="IPR001304">
    <property type="entry name" value="C-type_lectin-like"/>
</dbReference>
<dbReference type="Pfam" id="PF00059">
    <property type="entry name" value="Lectin_C"/>
    <property type="match status" value="1"/>
</dbReference>
<evidence type="ECO:0000256" key="1">
    <source>
        <dbReference type="ARBA" id="ARBA00023157"/>
    </source>
</evidence>
<accession>A0A3P8TF00</accession>
<evidence type="ECO:0000313" key="3">
    <source>
        <dbReference type="Ensembl" id="ENSAPEP00000023234.1"/>
    </source>
</evidence>
<dbReference type="InterPro" id="IPR050111">
    <property type="entry name" value="C-type_lectin/snaclec_domain"/>
</dbReference>
<proteinExistence type="predicted"/>
<dbReference type="SUPFAM" id="SSF56436">
    <property type="entry name" value="C-type lectin-like"/>
    <property type="match status" value="1"/>
</dbReference>
<dbReference type="Ensembl" id="ENSAPET00000023849.1">
    <property type="protein sequence ID" value="ENSAPEP00000023234.1"/>
    <property type="gene ID" value="ENSAPEG00000016529.1"/>
</dbReference>
<dbReference type="Gene3D" id="3.10.100.10">
    <property type="entry name" value="Mannose-Binding Protein A, subunit A"/>
    <property type="match status" value="1"/>
</dbReference>
<dbReference type="PROSITE" id="PS50041">
    <property type="entry name" value="C_TYPE_LECTIN_2"/>
    <property type="match status" value="1"/>
</dbReference>
<keyword evidence="4" id="KW-1185">Reference proteome</keyword>
<evidence type="ECO:0000313" key="4">
    <source>
        <dbReference type="Proteomes" id="UP000265080"/>
    </source>
</evidence>
<feature type="domain" description="C-type lectin" evidence="2">
    <location>
        <begin position="37"/>
        <end position="156"/>
    </location>
</feature>
<keyword evidence="1" id="KW-1015">Disulfide bond</keyword>